<evidence type="ECO:0000256" key="1">
    <source>
        <dbReference type="ARBA" id="ARBA00004141"/>
    </source>
</evidence>
<dbReference type="GO" id="GO:0042910">
    <property type="term" value="F:xenobiotic transmembrane transporter activity"/>
    <property type="evidence" value="ECO:0007669"/>
    <property type="project" value="InterPro"/>
</dbReference>
<feature type="transmembrane region" description="Helical" evidence="6">
    <location>
        <begin position="487"/>
        <end position="507"/>
    </location>
</feature>
<keyword evidence="5 6" id="KW-0472">Membrane</keyword>
<evidence type="ECO:0000256" key="4">
    <source>
        <dbReference type="ARBA" id="ARBA00022989"/>
    </source>
</evidence>
<protein>
    <recommendedName>
        <fullName evidence="6">Protein DETOXIFICATION</fullName>
    </recommendedName>
    <alternativeName>
        <fullName evidence="6">Multidrug and toxic compound extrusion protein</fullName>
    </alternativeName>
</protein>
<dbReference type="Gramene" id="XM_028342566.1">
    <property type="protein sequence ID" value="XP_028198367.1"/>
    <property type="gene ID" value="LOC114382997"/>
</dbReference>
<sequence length="526" mass="56626">MLMEAIHFTTSQYQLQYHGGFTRIPFLRKRNHISFGYGHHPHHHFLRHSPSLSSPFIALGSKPSSYTSEDQHHSDSASVDVKRELISLTLPALASQAIDPLAQLMETAYIGRLGTVELASAGVSISIFNIISKLFNIPLLSVATSFVAEDIAKSSSAADAKTKQQLSSVSTALLLALALGFFEALALYLGAGAFLHLIGVPTQNPTYVPARHFLSLRAVGAPAVVLSLALQGIFRGFKDTKTPVICLGIGNFSAVFLFPLLMYYFRLGVTGAAISTVISQYIGTMLMIWCLNKRAELLPPKMGDLQFGSYIKSGGFLLGRTLAVLSTMTLGTSIAARHGPVAMAAHQICMQVWLAVSLLTDALAASGQALIASSVSRHEYKVVKEVTSFVLRIGLVMGICLTAILGASFGSLATIFTQDSEVLQVVKTLALFVSASQPFNALAYIFDGLHYGVSDFRYAAFSMMFVGAVSSAFLVFAPPLFGLQGVWLGLVLFMALRAAAGAVRLLSKNGPWWFLHRDLQIAEVVS</sequence>
<name>A0A445GZF9_GLYSO</name>
<proteinExistence type="inferred from homology"/>
<dbReference type="PANTHER" id="PTHR42893:SF45">
    <property type="entry name" value="PROTEIN DETOXIFICATION 45, CHLOROPLASTIC"/>
    <property type="match status" value="1"/>
</dbReference>
<feature type="transmembrane region" description="Helical" evidence="6">
    <location>
        <begin position="428"/>
        <end position="446"/>
    </location>
</feature>
<keyword evidence="3 6" id="KW-0812">Transmembrane</keyword>
<comment type="subcellular location">
    <subcellularLocation>
        <location evidence="1">Membrane</location>
        <topology evidence="1">Multi-pass membrane protein</topology>
    </subcellularLocation>
</comment>
<feature type="transmembrane region" description="Helical" evidence="6">
    <location>
        <begin position="271"/>
        <end position="292"/>
    </location>
</feature>
<evidence type="ECO:0000313" key="8">
    <source>
        <dbReference type="Proteomes" id="UP000289340"/>
    </source>
</evidence>
<dbReference type="GO" id="GO:0015297">
    <property type="term" value="F:antiporter activity"/>
    <property type="evidence" value="ECO:0007669"/>
    <property type="project" value="InterPro"/>
</dbReference>
<keyword evidence="4 6" id="KW-1133">Transmembrane helix</keyword>
<evidence type="ECO:0000256" key="5">
    <source>
        <dbReference type="ARBA" id="ARBA00023136"/>
    </source>
</evidence>
<dbReference type="SMR" id="A0A445GZF9"/>
<dbReference type="InterPro" id="IPR002528">
    <property type="entry name" value="MATE_fam"/>
</dbReference>
<comment type="similarity">
    <text evidence="2 6">Belongs to the multi antimicrobial extrusion (MATE) (TC 2.A.66.1) family.</text>
</comment>
<feature type="transmembrane region" description="Helical" evidence="6">
    <location>
        <begin position="393"/>
        <end position="416"/>
    </location>
</feature>
<evidence type="ECO:0000256" key="3">
    <source>
        <dbReference type="ARBA" id="ARBA00022692"/>
    </source>
</evidence>
<reference evidence="7 8" key="1">
    <citation type="submission" date="2018-09" db="EMBL/GenBank/DDBJ databases">
        <title>A high-quality reference genome of wild soybean provides a powerful tool to mine soybean genomes.</title>
        <authorList>
            <person name="Xie M."/>
            <person name="Chung C.Y.L."/>
            <person name="Li M.-W."/>
            <person name="Wong F.-L."/>
            <person name="Chan T.-F."/>
            <person name="Lam H.-M."/>
        </authorList>
    </citation>
    <scope>NUCLEOTIDE SEQUENCE [LARGE SCALE GENOMIC DNA]</scope>
    <source>
        <strain evidence="8">cv. W05</strain>
        <tissue evidence="7">Hypocotyl of etiolated seedlings</tissue>
    </source>
</reference>
<feature type="transmembrane region" description="Helical" evidence="6">
    <location>
        <begin position="313"/>
        <end position="332"/>
    </location>
</feature>
<feature type="transmembrane region" description="Helical" evidence="6">
    <location>
        <begin position="458"/>
        <end position="481"/>
    </location>
</feature>
<dbReference type="PANTHER" id="PTHR42893">
    <property type="entry name" value="PROTEIN DETOXIFICATION 44, CHLOROPLASTIC-RELATED"/>
    <property type="match status" value="1"/>
</dbReference>
<keyword evidence="8" id="KW-1185">Reference proteome</keyword>
<dbReference type="NCBIfam" id="TIGR00797">
    <property type="entry name" value="matE"/>
    <property type="match status" value="1"/>
</dbReference>
<dbReference type="AlphaFoldDB" id="A0A445GZF9"/>
<evidence type="ECO:0000313" key="7">
    <source>
        <dbReference type="EMBL" id="RZB66734.1"/>
    </source>
</evidence>
<evidence type="ECO:0000256" key="2">
    <source>
        <dbReference type="ARBA" id="ARBA00010199"/>
    </source>
</evidence>
<organism evidence="7 8">
    <name type="scientific">Glycine soja</name>
    <name type="common">Wild soybean</name>
    <dbReference type="NCBI Taxonomy" id="3848"/>
    <lineage>
        <taxon>Eukaryota</taxon>
        <taxon>Viridiplantae</taxon>
        <taxon>Streptophyta</taxon>
        <taxon>Embryophyta</taxon>
        <taxon>Tracheophyta</taxon>
        <taxon>Spermatophyta</taxon>
        <taxon>Magnoliopsida</taxon>
        <taxon>eudicotyledons</taxon>
        <taxon>Gunneridae</taxon>
        <taxon>Pentapetalae</taxon>
        <taxon>rosids</taxon>
        <taxon>fabids</taxon>
        <taxon>Fabales</taxon>
        <taxon>Fabaceae</taxon>
        <taxon>Papilionoideae</taxon>
        <taxon>50 kb inversion clade</taxon>
        <taxon>NPAAA clade</taxon>
        <taxon>indigoferoid/millettioid clade</taxon>
        <taxon>Phaseoleae</taxon>
        <taxon>Glycine</taxon>
        <taxon>Glycine subgen. Soja</taxon>
    </lineage>
</organism>
<evidence type="ECO:0000256" key="6">
    <source>
        <dbReference type="RuleBase" id="RU004914"/>
    </source>
</evidence>
<feature type="transmembrane region" description="Helical" evidence="6">
    <location>
        <begin position="172"/>
        <end position="198"/>
    </location>
</feature>
<gene>
    <name evidence="7" type="ORF">D0Y65_037253</name>
</gene>
<dbReference type="GO" id="GO:0016020">
    <property type="term" value="C:membrane"/>
    <property type="evidence" value="ECO:0007669"/>
    <property type="project" value="UniProtKB-SubCell"/>
</dbReference>
<comment type="caution">
    <text evidence="7">The sequence shown here is derived from an EMBL/GenBank/DDBJ whole genome shotgun (WGS) entry which is preliminary data.</text>
</comment>
<dbReference type="GO" id="GO:0009507">
    <property type="term" value="C:chloroplast"/>
    <property type="evidence" value="ECO:0007669"/>
    <property type="project" value="TreeGrafter"/>
</dbReference>
<dbReference type="CDD" id="cd13136">
    <property type="entry name" value="MATE_DinF_like"/>
    <property type="match status" value="1"/>
</dbReference>
<feature type="transmembrane region" description="Helical" evidence="6">
    <location>
        <begin position="352"/>
        <end position="372"/>
    </location>
</feature>
<dbReference type="Proteomes" id="UP000289340">
    <property type="component" value="Chromosome 14"/>
</dbReference>
<feature type="transmembrane region" description="Helical" evidence="6">
    <location>
        <begin position="218"/>
        <end position="237"/>
    </location>
</feature>
<dbReference type="EMBL" id="QZWG01000014">
    <property type="protein sequence ID" value="RZB66733.1"/>
    <property type="molecule type" value="Genomic_DNA"/>
</dbReference>
<dbReference type="Pfam" id="PF01554">
    <property type="entry name" value="MatE"/>
    <property type="match status" value="2"/>
</dbReference>
<dbReference type="InterPro" id="IPR044644">
    <property type="entry name" value="DinF-like"/>
</dbReference>
<accession>A0A445GZF9</accession>
<dbReference type="EMBL" id="QZWG01000014">
    <property type="protein sequence ID" value="RZB66734.1"/>
    <property type="molecule type" value="Genomic_DNA"/>
</dbReference>
<feature type="transmembrane region" description="Helical" evidence="6">
    <location>
        <begin position="244"/>
        <end position="265"/>
    </location>
</feature>